<dbReference type="InterPro" id="IPR011856">
    <property type="entry name" value="tRNA_endonuc-like_dom_sf"/>
</dbReference>
<dbReference type="InterPro" id="IPR011335">
    <property type="entry name" value="Restrct_endonuc-II-like"/>
</dbReference>
<protein>
    <submittedName>
        <fullName evidence="1">Fatty-acid synthase</fullName>
    </submittedName>
</protein>
<dbReference type="Proteomes" id="UP000718564">
    <property type="component" value="Unassembled WGS sequence"/>
</dbReference>
<dbReference type="CDD" id="cd22366">
    <property type="entry name" value="XisH-like"/>
    <property type="match status" value="1"/>
</dbReference>
<evidence type="ECO:0000313" key="1">
    <source>
        <dbReference type="EMBL" id="NMG19655.1"/>
    </source>
</evidence>
<evidence type="ECO:0000313" key="2">
    <source>
        <dbReference type="Proteomes" id="UP000718564"/>
    </source>
</evidence>
<dbReference type="Gene3D" id="3.40.1350.10">
    <property type="match status" value="1"/>
</dbReference>
<reference evidence="1 2" key="1">
    <citation type="submission" date="2018-06" db="EMBL/GenBank/DDBJ databases">
        <title>Comparative genomics of Brasilonema spp. strains.</title>
        <authorList>
            <person name="Alvarenga D.O."/>
            <person name="Fiore M.F."/>
            <person name="Varani A.M."/>
        </authorList>
    </citation>
    <scope>NUCLEOTIDE SEQUENCE [LARGE SCALE GENOMIC DNA]</scope>
    <source>
        <strain evidence="1 2">SPC951</strain>
    </source>
</reference>
<accession>A0ABX1P7T8</accession>
<comment type="caution">
    <text evidence="1">The sequence shown here is derived from an EMBL/GenBank/DDBJ whole genome shotgun (WGS) entry which is preliminary data.</text>
</comment>
<dbReference type="SUPFAM" id="SSF52980">
    <property type="entry name" value="Restriction endonuclease-like"/>
    <property type="match status" value="1"/>
</dbReference>
<dbReference type="EMBL" id="QMEB01000053">
    <property type="protein sequence ID" value="NMG19655.1"/>
    <property type="molecule type" value="Genomic_DNA"/>
</dbReference>
<organism evidence="1 2">
    <name type="scientific">Brasilonema bromeliae SPC951</name>
    <dbReference type="NCBI Taxonomy" id="385972"/>
    <lineage>
        <taxon>Bacteria</taxon>
        <taxon>Bacillati</taxon>
        <taxon>Cyanobacteriota</taxon>
        <taxon>Cyanophyceae</taxon>
        <taxon>Nostocales</taxon>
        <taxon>Scytonemataceae</taxon>
        <taxon>Brasilonema</taxon>
        <taxon>Bromeliae group (in: Brasilonema)</taxon>
    </lineage>
</organism>
<dbReference type="InterPro" id="IPR014919">
    <property type="entry name" value="XisH"/>
</dbReference>
<proteinExistence type="predicted"/>
<dbReference type="RefSeq" id="WP_169154923.1">
    <property type="nucleotide sequence ID" value="NZ_CAWPJE010000014.1"/>
</dbReference>
<keyword evidence="2" id="KW-1185">Reference proteome</keyword>
<dbReference type="Pfam" id="PF08814">
    <property type="entry name" value="XisH"/>
    <property type="match status" value="1"/>
</dbReference>
<name>A0ABX1P7T8_9CYAN</name>
<sequence>MPVRDRYHQSVKNALIKDGWTITDDPLHLKWGKRDMYVDLGAEKLIAAQKQGRCIAVEIKTFRSVSDMTDLEQTLGQYLAYRSVMTRTDPNRSLYLAVHDEVYADLFDEPIAKLLVEDYKVDIVVFKPEQEVILKWIPWTNTGS</sequence>
<gene>
    <name evidence="1" type="ORF">DP116_09350</name>
</gene>